<accession>A0A9P6R997</accession>
<sequence length="123" mass="13781">MLSEFPLPPTAAGAKGATKTVGVDGRVMPWLQEAMQTVTMLESRLQELEEDCKAIPLYEKDRMEMIQVIQDLDAIVQEDQDWMDHMEMAVRWTTYVLENALISSATSSSSDRDQSVSHKGTGM</sequence>
<evidence type="ECO:0000313" key="2">
    <source>
        <dbReference type="Proteomes" id="UP000823405"/>
    </source>
</evidence>
<dbReference type="AlphaFoldDB" id="A0A9P6R997"/>
<reference evidence="1" key="1">
    <citation type="journal article" date="2020" name="Fungal Divers.">
        <title>Resolving the Mortierellaceae phylogeny through synthesis of multi-gene phylogenetics and phylogenomics.</title>
        <authorList>
            <person name="Vandepol N."/>
            <person name="Liber J."/>
            <person name="Desiro A."/>
            <person name="Na H."/>
            <person name="Kennedy M."/>
            <person name="Barry K."/>
            <person name="Grigoriev I.V."/>
            <person name="Miller A.N."/>
            <person name="O'Donnell K."/>
            <person name="Stajich J.E."/>
            <person name="Bonito G."/>
        </authorList>
    </citation>
    <scope>NUCLEOTIDE SEQUENCE</scope>
    <source>
        <strain evidence="1">NVP60</strain>
    </source>
</reference>
<name>A0A9P6R997_9FUNG</name>
<organism evidence="1 2">
    <name type="scientific">Linnemannia gamsii</name>
    <dbReference type="NCBI Taxonomy" id="64522"/>
    <lineage>
        <taxon>Eukaryota</taxon>
        <taxon>Fungi</taxon>
        <taxon>Fungi incertae sedis</taxon>
        <taxon>Mucoromycota</taxon>
        <taxon>Mortierellomycotina</taxon>
        <taxon>Mortierellomycetes</taxon>
        <taxon>Mortierellales</taxon>
        <taxon>Mortierellaceae</taxon>
        <taxon>Linnemannia</taxon>
    </lineage>
</organism>
<evidence type="ECO:0000313" key="1">
    <source>
        <dbReference type="EMBL" id="KAG0313753.1"/>
    </source>
</evidence>
<comment type="caution">
    <text evidence="1">The sequence shown here is derived from an EMBL/GenBank/DDBJ whole genome shotgun (WGS) entry which is preliminary data.</text>
</comment>
<dbReference type="OrthoDB" id="5560525at2759"/>
<gene>
    <name evidence="1" type="ORF">BGZ97_009943</name>
</gene>
<keyword evidence="2" id="KW-1185">Reference proteome</keyword>
<dbReference type="Proteomes" id="UP000823405">
    <property type="component" value="Unassembled WGS sequence"/>
</dbReference>
<protein>
    <submittedName>
        <fullName evidence="1">Uncharacterized protein</fullName>
    </submittedName>
</protein>
<dbReference type="EMBL" id="JAAAIN010000494">
    <property type="protein sequence ID" value="KAG0313753.1"/>
    <property type="molecule type" value="Genomic_DNA"/>
</dbReference>
<proteinExistence type="predicted"/>